<keyword evidence="6" id="KW-0597">Phosphoprotein</keyword>
<dbReference type="InterPro" id="IPR005844">
    <property type="entry name" value="A-D-PHexomutase_a/b/a-I"/>
</dbReference>
<feature type="domain" description="Alpha-D-phosphohexomutase C-terminal" evidence="12">
    <location>
        <begin position="535"/>
        <end position="570"/>
    </location>
</feature>
<name>A0A6A6VYS7_9PEZI</name>
<dbReference type="GO" id="GO:0000287">
    <property type="term" value="F:magnesium ion binding"/>
    <property type="evidence" value="ECO:0007669"/>
    <property type="project" value="InterPro"/>
</dbReference>
<feature type="domain" description="Alpha-D-phosphohexomutase alpha/beta/alpha" evidence="14">
    <location>
        <begin position="212"/>
        <end position="316"/>
    </location>
</feature>
<dbReference type="GO" id="GO:0008973">
    <property type="term" value="F:phosphopentomutase activity"/>
    <property type="evidence" value="ECO:0007669"/>
    <property type="project" value="TreeGrafter"/>
</dbReference>
<dbReference type="InterPro" id="IPR005846">
    <property type="entry name" value="A-D-PHexomutase_a/b/a-III"/>
</dbReference>
<evidence type="ECO:0000256" key="3">
    <source>
        <dbReference type="ARBA" id="ARBA00010231"/>
    </source>
</evidence>
<evidence type="ECO:0000256" key="8">
    <source>
        <dbReference type="ARBA" id="ARBA00022842"/>
    </source>
</evidence>
<sequence length="588" mass="65308">MPPSITNLAEEWLRLDEDRETRDEIYKLLLGNKHDELESRLRNRIAFGTAGLRARMEAGFSRMNSLTVIQASQGLAAYILQTIPEAQKLGIVLGRDARHKSEQFARLTAAAFVAKGIKVWWFEKPAPTPLVPFAVGELHAAAGIVITASHNPAADNGYKVYWQNGCQIIPPHDTGIAKSIEENLEPITWDTSVIDDDNLLVKGCLNLVLRKYCNAVRAAAALPNIPSSVYPRFAYTPMHGVGLQFMEEIMDALDLRFNMVRVVDQSYPDGDFPTVPFPNPEEKGALDLAIKTADVTKVHFILATDPDADRLAVAEKVDGKWHQFTGNELGILLAAHVHETYEGTKESEKQAMLASTVSSQMLSAYSHAEGIHFQETLTGFKWLGNKAIELQEQGYHVLFAFEEAIGYMVPKVVKDKDGLSAAAVFLSAVARWQMNDAETPYHKLQKLFKKYGHFEDANTYLISPSPETTNTVFSEIRALGSPHPSHLGKHKIARWRDLTAGYDSATKDHVPDLPVSKDSQMITCDLEPHFLEAQVRFTVRGSGTEPKIKLYIEGKAGSAEKAKRAAEKVLEDLLTEWFKPATYGLKLA</sequence>
<dbReference type="Pfam" id="PF00408">
    <property type="entry name" value="PGM_PMM_IV"/>
    <property type="match status" value="1"/>
</dbReference>
<dbReference type="PROSITE" id="PS00710">
    <property type="entry name" value="PGM_PMM"/>
    <property type="match status" value="1"/>
</dbReference>
<evidence type="ECO:0000256" key="5">
    <source>
        <dbReference type="ARBA" id="ARBA00022526"/>
    </source>
</evidence>
<keyword evidence="5" id="KW-0313">Glucose metabolism</keyword>
<dbReference type="PANTHER" id="PTHR45745:SF1">
    <property type="entry name" value="PHOSPHOGLUCOMUTASE 2B-RELATED"/>
    <property type="match status" value="1"/>
</dbReference>
<dbReference type="Pfam" id="PF02878">
    <property type="entry name" value="PGM_PMM_I"/>
    <property type="match status" value="1"/>
</dbReference>
<dbReference type="GO" id="GO:0005634">
    <property type="term" value="C:nucleus"/>
    <property type="evidence" value="ECO:0007669"/>
    <property type="project" value="TreeGrafter"/>
</dbReference>
<dbReference type="InterPro" id="IPR005845">
    <property type="entry name" value="A-D-PHexomutase_a/b/a-II"/>
</dbReference>
<dbReference type="PANTHER" id="PTHR45745">
    <property type="entry name" value="PHOSPHOMANNOMUTASE 45A"/>
    <property type="match status" value="1"/>
</dbReference>
<evidence type="ECO:0000256" key="9">
    <source>
        <dbReference type="ARBA" id="ARBA00023235"/>
    </source>
</evidence>
<evidence type="ECO:0000256" key="10">
    <source>
        <dbReference type="ARBA" id="ARBA00023277"/>
    </source>
</evidence>
<evidence type="ECO:0008006" key="18">
    <source>
        <dbReference type="Google" id="ProtNLM"/>
    </source>
</evidence>
<dbReference type="InterPro" id="IPR016055">
    <property type="entry name" value="A-D-PHexomutase_a/b/a-I/II/III"/>
</dbReference>
<dbReference type="InterPro" id="IPR016066">
    <property type="entry name" value="A-D-PHexomutase_CS"/>
</dbReference>
<dbReference type="FunFam" id="3.40.120.10:FF:000035">
    <property type="entry name" value="Pgm3p"/>
    <property type="match status" value="1"/>
</dbReference>
<dbReference type="Pfam" id="PF02879">
    <property type="entry name" value="PGM_PMM_II"/>
    <property type="match status" value="1"/>
</dbReference>
<keyword evidence="17" id="KW-1185">Reference proteome</keyword>
<evidence type="ECO:0000256" key="11">
    <source>
        <dbReference type="RuleBase" id="RU004326"/>
    </source>
</evidence>
<evidence type="ECO:0000259" key="15">
    <source>
        <dbReference type="Pfam" id="PF02880"/>
    </source>
</evidence>
<dbReference type="GeneID" id="54485580"/>
<dbReference type="GO" id="GO:0005737">
    <property type="term" value="C:cytoplasm"/>
    <property type="evidence" value="ECO:0007669"/>
    <property type="project" value="UniProtKB-SubCell"/>
</dbReference>
<dbReference type="RefSeq" id="XP_033598243.1">
    <property type="nucleotide sequence ID" value="XM_033744526.1"/>
</dbReference>
<dbReference type="Gene3D" id="3.40.120.10">
    <property type="entry name" value="Alpha-D-Glucose-1,6-Bisphosphate, subunit A, domain 3"/>
    <property type="match status" value="3"/>
</dbReference>
<comment type="similarity">
    <text evidence="3 11">Belongs to the phosphohexose mutase family.</text>
</comment>
<keyword evidence="7 11" id="KW-0479">Metal-binding</keyword>
<dbReference type="SUPFAM" id="SSF53738">
    <property type="entry name" value="Phosphoglucomutase, first 3 domains"/>
    <property type="match status" value="3"/>
</dbReference>
<evidence type="ECO:0000313" key="16">
    <source>
        <dbReference type="EMBL" id="KAF2755792.1"/>
    </source>
</evidence>
<evidence type="ECO:0000259" key="14">
    <source>
        <dbReference type="Pfam" id="PF02879"/>
    </source>
</evidence>
<evidence type="ECO:0000256" key="2">
    <source>
        <dbReference type="ARBA" id="ARBA00004496"/>
    </source>
</evidence>
<protein>
    <recommendedName>
        <fullName evidence="18">Phosphoglucomutase-2</fullName>
    </recommendedName>
</protein>
<proteinExistence type="inferred from homology"/>
<keyword evidence="10" id="KW-0119">Carbohydrate metabolism</keyword>
<dbReference type="InterPro" id="IPR036900">
    <property type="entry name" value="A-D-PHexomutase_C_sf"/>
</dbReference>
<evidence type="ECO:0000259" key="13">
    <source>
        <dbReference type="Pfam" id="PF02878"/>
    </source>
</evidence>
<dbReference type="GO" id="GO:0006166">
    <property type="term" value="P:purine ribonucleoside salvage"/>
    <property type="evidence" value="ECO:0007669"/>
    <property type="project" value="TreeGrafter"/>
</dbReference>
<organism evidence="16 17">
    <name type="scientific">Pseudovirgaria hyperparasitica</name>
    <dbReference type="NCBI Taxonomy" id="470096"/>
    <lineage>
        <taxon>Eukaryota</taxon>
        <taxon>Fungi</taxon>
        <taxon>Dikarya</taxon>
        <taxon>Ascomycota</taxon>
        <taxon>Pezizomycotina</taxon>
        <taxon>Dothideomycetes</taxon>
        <taxon>Dothideomycetes incertae sedis</taxon>
        <taxon>Acrospermales</taxon>
        <taxon>Acrospermaceae</taxon>
        <taxon>Pseudovirgaria</taxon>
    </lineage>
</organism>
<dbReference type="SUPFAM" id="SSF55957">
    <property type="entry name" value="Phosphoglucomutase, C-terminal domain"/>
    <property type="match status" value="1"/>
</dbReference>
<evidence type="ECO:0000256" key="7">
    <source>
        <dbReference type="ARBA" id="ARBA00022723"/>
    </source>
</evidence>
<reference evidence="16" key="1">
    <citation type="journal article" date="2020" name="Stud. Mycol.">
        <title>101 Dothideomycetes genomes: a test case for predicting lifestyles and emergence of pathogens.</title>
        <authorList>
            <person name="Haridas S."/>
            <person name="Albert R."/>
            <person name="Binder M."/>
            <person name="Bloem J."/>
            <person name="Labutti K."/>
            <person name="Salamov A."/>
            <person name="Andreopoulos B."/>
            <person name="Baker S."/>
            <person name="Barry K."/>
            <person name="Bills G."/>
            <person name="Bluhm B."/>
            <person name="Cannon C."/>
            <person name="Castanera R."/>
            <person name="Culley D."/>
            <person name="Daum C."/>
            <person name="Ezra D."/>
            <person name="Gonzalez J."/>
            <person name="Henrissat B."/>
            <person name="Kuo A."/>
            <person name="Liang C."/>
            <person name="Lipzen A."/>
            <person name="Lutzoni F."/>
            <person name="Magnuson J."/>
            <person name="Mondo S."/>
            <person name="Nolan M."/>
            <person name="Ohm R."/>
            <person name="Pangilinan J."/>
            <person name="Park H.-J."/>
            <person name="Ramirez L."/>
            <person name="Alfaro M."/>
            <person name="Sun H."/>
            <person name="Tritt A."/>
            <person name="Yoshinaga Y."/>
            <person name="Zwiers L.-H."/>
            <person name="Turgeon B."/>
            <person name="Goodwin S."/>
            <person name="Spatafora J."/>
            <person name="Crous P."/>
            <person name="Grigoriev I."/>
        </authorList>
    </citation>
    <scope>NUCLEOTIDE SEQUENCE</scope>
    <source>
        <strain evidence="16">CBS 121739</strain>
    </source>
</reference>
<dbReference type="Proteomes" id="UP000799437">
    <property type="component" value="Unassembled WGS sequence"/>
</dbReference>
<dbReference type="InterPro" id="IPR005843">
    <property type="entry name" value="A-D-PHexomutase_C"/>
</dbReference>
<dbReference type="Gene3D" id="3.30.310.50">
    <property type="entry name" value="Alpha-D-phosphohexomutase, C-terminal domain"/>
    <property type="match status" value="1"/>
</dbReference>
<feature type="domain" description="Alpha-D-phosphohexomutase alpha/beta/alpha" evidence="13">
    <location>
        <begin position="45"/>
        <end position="183"/>
    </location>
</feature>
<keyword evidence="9" id="KW-0413">Isomerase</keyword>
<gene>
    <name evidence="16" type="ORF">EJ05DRAFT_478751</name>
</gene>
<dbReference type="EMBL" id="ML996577">
    <property type="protein sequence ID" value="KAF2755792.1"/>
    <property type="molecule type" value="Genomic_DNA"/>
</dbReference>
<comment type="cofactor">
    <cofactor evidence="1">
        <name>Mg(2+)</name>
        <dbReference type="ChEBI" id="CHEBI:18420"/>
    </cofactor>
</comment>
<keyword evidence="4" id="KW-0963">Cytoplasm</keyword>
<feature type="domain" description="Alpha-D-phosphohexomutase alpha/beta/alpha" evidence="15">
    <location>
        <begin position="326"/>
        <end position="433"/>
    </location>
</feature>
<comment type="subcellular location">
    <subcellularLocation>
        <location evidence="2">Cytoplasm</location>
    </subcellularLocation>
</comment>
<dbReference type="Pfam" id="PF02880">
    <property type="entry name" value="PGM_PMM_III"/>
    <property type="match status" value="1"/>
</dbReference>
<keyword evidence="8 11" id="KW-0460">Magnesium</keyword>
<evidence type="ECO:0000313" key="17">
    <source>
        <dbReference type="Proteomes" id="UP000799437"/>
    </source>
</evidence>
<dbReference type="CDD" id="cd05799">
    <property type="entry name" value="PGM2"/>
    <property type="match status" value="1"/>
</dbReference>
<evidence type="ECO:0000256" key="4">
    <source>
        <dbReference type="ARBA" id="ARBA00022490"/>
    </source>
</evidence>
<accession>A0A6A6VYS7</accession>
<evidence type="ECO:0000256" key="1">
    <source>
        <dbReference type="ARBA" id="ARBA00001946"/>
    </source>
</evidence>
<dbReference type="GO" id="GO:0006006">
    <property type="term" value="P:glucose metabolic process"/>
    <property type="evidence" value="ECO:0007669"/>
    <property type="project" value="UniProtKB-KW"/>
</dbReference>
<dbReference type="AlphaFoldDB" id="A0A6A6VYS7"/>
<evidence type="ECO:0000259" key="12">
    <source>
        <dbReference type="Pfam" id="PF00408"/>
    </source>
</evidence>
<dbReference type="OrthoDB" id="8300170at2759"/>
<evidence type="ECO:0000256" key="6">
    <source>
        <dbReference type="ARBA" id="ARBA00022553"/>
    </source>
</evidence>